<dbReference type="EMBL" id="VFOM01000001">
    <property type="protein sequence ID" value="TQL47822.1"/>
    <property type="molecule type" value="Genomic_DNA"/>
</dbReference>
<keyword evidence="2" id="KW-1003">Cell membrane</keyword>
<evidence type="ECO:0000313" key="9">
    <source>
        <dbReference type="Proteomes" id="UP000317998"/>
    </source>
</evidence>
<dbReference type="SUPFAM" id="SSF56281">
    <property type="entry name" value="Metallo-hydrolase/oxidoreductase"/>
    <property type="match status" value="1"/>
</dbReference>
<sequence>MAPSSSRLDLRLALPAVVGWVAVAVLIGNPPGAALGGAVGGAVAVLAAGAVLLLRARGGLRRVLALLAVCAMAASVLLLGAMARADARQPAVMLQAAQEGRFVSIEATLTQTVHDGGERFAATADSVQLEGKTLAVSVPIVVFASIDRPSAIIGATVQLSGTLTANEPGDAAAFLVFSRGTASVLGEPGGVLGAAAALRSGFLDLAQSLPGLGGGLLPGLAIGDTAAVSSELDAAMKASSLSHLTAVSGANCAVVVGLVLVLGGMLRMPIAARIVASVVVLAGFVVLVTPEPSVLRAAVMAVSVLFARLGGRGAGGVPVLSLAVLVLLAIDPWLARSFGFVLSVLATAGLLVLAGPLARFLSAWMPSPVALLIGVPLAAQLACQPIIILLSPTIPLYGVVANILAGPAAPVATVLGLVACLIAPLWAGFAQLVAWVAWFPSSWIAAVAMFFAGLPGSGLPWAEGAAGAVLAAIVTISAVLGVLASPGRIRTGSGVLVLVLLMAWLGAVGGEQLRRRLAPPADWQIAACDIGQGDAVLVRSAGAIALVDTGPDPALLADCLDRLGVARIDLLVLTHFDLDHVGGTSAVLGRVGAVLHGPPGAADDDAVLAALERGGATMTPAGRGMIGALGELRWRVLWPAERPSGFEPGNDLSVVLSFSGVGRCDAGCLSSVFLGDLGEQAQARMLAAGRAQVAALGSVDVVKVSHHGSGDQSARLYEALSARVAVIGVGAENSYGHPNASILDVLEGTGAEVTRSDTDGLVLLSSDGTGGIRVWRERLPEPTVGGGE</sequence>
<feature type="transmembrane region" description="Helical" evidence="6">
    <location>
        <begin position="489"/>
        <end position="508"/>
    </location>
</feature>
<dbReference type="InterPro" id="IPR036866">
    <property type="entry name" value="RibonucZ/Hydroxyglut_hydro"/>
</dbReference>
<feature type="transmembrane region" description="Helical" evidence="6">
    <location>
        <begin position="464"/>
        <end position="483"/>
    </location>
</feature>
<protein>
    <submittedName>
        <fullName evidence="8">Competence protein ComEC</fullName>
    </submittedName>
</protein>
<evidence type="ECO:0000256" key="4">
    <source>
        <dbReference type="ARBA" id="ARBA00022989"/>
    </source>
</evidence>
<feature type="transmembrane region" description="Helical" evidence="6">
    <location>
        <begin position="337"/>
        <end position="357"/>
    </location>
</feature>
<feature type="transmembrane region" description="Helical" evidence="6">
    <location>
        <begin position="270"/>
        <end position="289"/>
    </location>
</feature>
<dbReference type="Gene3D" id="3.60.15.10">
    <property type="entry name" value="Ribonuclease Z/Hydroxyacylglutathione hydrolase-like"/>
    <property type="match status" value="1"/>
</dbReference>
<evidence type="ECO:0000256" key="3">
    <source>
        <dbReference type="ARBA" id="ARBA00022692"/>
    </source>
</evidence>
<dbReference type="OrthoDB" id="7177610at2"/>
<dbReference type="CDD" id="cd07731">
    <property type="entry name" value="ComA-like_MBL-fold"/>
    <property type="match status" value="1"/>
</dbReference>
<keyword evidence="5 6" id="KW-0472">Membrane</keyword>
<feature type="transmembrane region" description="Helical" evidence="6">
    <location>
        <begin position="309"/>
        <end position="330"/>
    </location>
</feature>
<gene>
    <name evidence="8" type="ORF">FB562_0893</name>
</gene>
<dbReference type="AlphaFoldDB" id="A0A542YIC6"/>
<feature type="domain" description="Metallo-beta-lactamase" evidence="7">
    <location>
        <begin position="532"/>
        <end position="706"/>
    </location>
</feature>
<dbReference type="InterPro" id="IPR052159">
    <property type="entry name" value="Competence_DNA_uptake"/>
</dbReference>
<dbReference type="RefSeq" id="WP_141880032.1">
    <property type="nucleotide sequence ID" value="NZ_VFOM01000001.1"/>
</dbReference>
<evidence type="ECO:0000259" key="7">
    <source>
        <dbReference type="SMART" id="SM00849"/>
    </source>
</evidence>
<dbReference type="Pfam" id="PF03772">
    <property type="entry name" value="Competence"/>
    <property type="match status" value="1"/>
</dbReference>
<evidence type="ECO:0000256" key="5">
    <source>
        <dbReference type="ARBA" id="ARBA00023136"/>
    </source>
</evidence>
<dbReference type="InterPro" id="IPR035681">
    <property type="entry name" value="ComA-like_MBL"/>
</dbReference>
<feature type="transmembrane region" description="Helical" evidence="6">
    <location>
        <begin position="403"/>
        <end position="426"/>
    </location>
</feature>
<keyword evidence="4 6" id="KW-1133">Transmembrane helix</keyword>
<dbReference type="GO" id="GO:0005886">
    <property type="term" value="C:plasma membrane"/>
    <property type="evidence" value="ECO:0007669"/>
    <property type="project" value="UniProtKB-SubCell"/>
</dbReference>
<dbReference type="NCBIfam" id="TIGR00360">
    <property type="entry name" value="ComEC_N-term"/>
    <property type="match status" value="1"/>
</dbReference>
<evidence type="ECO:0000256" key="6">
    <source>
        <dbReference type="SAM" id="Phobius"/>
    </source>
</evidence>
<dbReference type="Pfam" id="PF00753">
    <property type="entry name" value="Lactamase_B"/>
    <property type="match status" value="1"/>
</dbReference>
<dbReference type="InterPro" id="IPR001279">
    <property type="entry name" value="Metallo-B-lactamas"/>
</dbReference>
<feature type="transmembrane region" description="Helical" evidence="6">
    <location>
        <begin position="369"/>
        <end position="391"/>
    </location>
</feature>
<name>A0A542YIC6_9MICO</name>
<dbReference type="InterPro" id="IPR004477">
    <property type="entry name" value="ComEC_N"/>
</dbReference>
<dbReference type="PANTHER" id="PTHR30619">
    <property type="entry name" value="DNA INTERNALIZATION/COMPETENCE PROTEIN COMEC/REC2"/>
    <property type="match status" value="1"/>
</dbReference>
<feature type="transmembrane region" description="Helical" evidence="6">
    <location>
        <begin position="432"/>
        <end position="452"/>
    </location>
</feature>
<comment type="subcellular location">
    <subcellularLocation>
        <location evidence="1">Cell membrane</location>
        <topology evidence="1">Multi-pass membrane protein</topology>
    </subcellularLocation>
</comment>
<dbReference type="SMART" id="SM00849">
    <property type="entry name" value="Lactamase_B"/>
    <property type="match status" value="1"/>
</dbReference>
<dbReference type="PANTHER" id="PTHR30619:SF1">
    <property type="entry name" value="RECOMBINATION PROTEIN 2"/>
    <property type="match status" value="1"/>
</dbReference>
<feature type="transmembrane region" description="Helical" evidence="6">
    <location>
        <begin position="241"/>
        <end position="263"/>
    </location>
</feature>
<feature type="transmembrane region" description="Helical" evidence="6">
    <location>
        <begin position="34"/>
        <end position="54"/>
    </location>
</feature>
<feature type="transmembrane region" description="Helical" evidence="6">
    <location>
        <begin position="63"/>
        <end position="83"/>
    </location>
</feature>
<feature type="transmembrane region" description="Helical" evidence="6">
    <location>
        <begin position="12"/>
        <end position="28"/>
    </location>
</feature>
<reference evidence="8 9" key="1">
    <citation type="submission" date="2019-06" db="EMBL/GenBank/DDBJ databases">
        <title>Sequencing the genomes of 1000 actinobacteria strains.</title>
        <authorList>
            <person name="Klenk H.-P."/>
        </authorList>
    </citation>
    <scope>NUCLEOTIDE SEQUENCE [LARGE SCALE GENOMIC DNA]</scope>
    <source>
        <strain evidence="8 9">DSM 26477</strain>
    </source>
</reference>
<accession>A0A542YIC6</accession>
<dbReference type="Proteomes" id="UP000317998">
    <property type="component" value="Unassembled WGS sequence"/>
</dbReference>
<evidence type="ECO:0000256" key="2">
    <source>
        <dbReference type="ARBA" id="ARBA00022475"/>
    </source>
</evidence>
<comment type="caution">
    <text evidence="8">The sequence shown here is derived from an EMBL/GenBank/DDBJ whole genome shotgun (WGS) entry which is preliminary data.</text>
</comment>
<evidence type="ECO:0000256" key="1">
    <source>
        <dbReference type="ARBA" id="ARBA00004651"/>
    </source>
</evidence>
<organism evidence="8 9">
    <name type="scientific">Homoserinimonas aerilata</name>
    <dbReference type="NCBI Taxonomy" id="1162970"/>
    <lineage>
        <taxon>Bacteria</taxon>
        <taxon>Bacillati</taxon>
        <taxon>Actinomycetota</taxon>
        <taxon>Actinomycetes</taxon>
        <taxon>Micrococcales</taxon>
        <taxon>Microbacteriaceae</taxon>
        <taxon>Homoserinimonas</taxon>
    </lineage>
</organism>
<keyword evidence="9" id="KW-1185">Reference proteome</keyword>
<evidence type="ECO:0000313" key="8">
    <source>
        <dbReference type="EMBL" id="TQL47822.1"/>
    </source>
</evidence>
<proteinExistence type="predicted"/>
<keyword evidence="3 6" id="KW-0812">Transmembrane</keyword>